<protein>
    <submittedName>
        <fullName evidence="1">Uncharacterized protein</fullName>
    </submittedName>
</protein>
<dbReference type="KEGG" id="jde:Jden_2312"/>
<evidence type="ECO:0000313" key="1">
    <source>
        <dbReference type="EMBL" id="ACV09947.1"/>
    </source>
</evidence>
<keyword evidence="2" id="KW-1185">Reference proteome</keyword>
<dbReference type="eggNOG" id="ENOG50338N2">
    <property type="taxonomic scope" value="Bacteria"/>
</dbReference>
<dbReference type="RefSeq" id="WP_015772559.1">
    <property type="nucleotide sequence ID" value="NC_013174.1"/>
</dbReference>
<evidence type="ECO:0000313" key="2">
    <source>
        <dbReference type="Proteomes" id="UP000000628"/>
    </source>
</evidence>
<dbReference type="Proteomes" id="UP000000628">
    <property type="component" value="Chromosome"/>
</dbReference>
<dbReference type="OrthoDB" id="3194840at2"/>
<dbReference type="AlphaFoldDB" id="C7R259"/>
<dbReference type="HOGENOM" id="CLU_146523_0_0_11"/>
<dbReference type="STRING" id="471856.Jden_2312"/>
<proteinExistence type="predicted"/>
<gene>
    <name evidence="1" type="ordered locus">Jden_2312</name>
</gene>
<dbReference type="EMBL" id="CP001706">
    <property type="protein sequence ID" value="ACV09947.1"/>
    <property type="molecule type" value="Genomic_DNA"/>
</dbReference>
<organism evidence="1 2">
    <name type="scientific">Jonesia denitrificans (strain ATCC 14870 / DSM 20603 / BCRC 15368 / CIP 55.134 / JCM 11481 / NBRC 15587 / NCTC 10816 / Prevot 55134)</name>
    <name type="common">Listeria denitrificans</name>
    <dbReference type="NCBI Taxonomy" id="471856"/>
    <lineage>
        <taxon>Bacteria</taxon>
        <taxon>Bacillati</taxon>
        <taxon>Actinomycetota</taxon>
        <taxon>Actinomycetes</taxon>
        <taxon>Micrococcales</taxon>
        <taxon>Jonesiaceae</taxon>
        <taxon>Jonesia</taxon>
    </lineage>
</organism>
<name>C7R259_JONDD</name>
<accession>C7R259</accession>
<reference evidence="1 2" key="1">
    <citation type="journal article" date="2009" name="Stand. Genomic Sci.">
        <title>Complete genome sequence of Jonesia denitrificans type strain (Prevot 55134).</title>
        <authorList>
            <person name="Pukall R."/>
            <person name="Gehrich-Schroter G."/>
            <person name="Lapidus A."/>
            <person name="Nolan M."/>
            <person name="Glavina Del Rio T."/>
            <person name="Lucas S."/>
            <person name="Chen F."/>
            <person name="Tice H."/>
            <person name="Pitluck S."/>
            <person name="Cheng J.F."/>
            <person name="Copeland A."/>
            <person name="Saunders E."/>
            <person name="Brettin T."/>
            <person name="Detter J.C."/>
            <person name="Bruce D."/>
            <person name="Goodwin L."/>
            <person name="Pati A."/>
            <person name="Ivanova N."/>
            <person name="Mavromatis K."/>
            <person name="Ovchinnikova G."/>
            <person name="Chen A."/>
            <person name="Palaniappan K."/>
            <person name="Land M."/>
            <person name="Hauser L."/>
            <person name="Chang Y.J."/>
            <person name="Jeffries C.D."/>
            <person name="Chain P."/>
            <person name="Goker M."/>
            <person name="Bristow J."/>
            <person name="Eisen J.A."/>
            <person name="Markowitz V."/>
            <person name="Hugenholtz P."/>
            <person name="Kyrpides N.C."/>
            <person name="Klenk H.P."/>
            <person name="Han C."/>
        </authorList>
    </citation>
    <scope>NUCLEOTIDE SEQUENCE [LARGE SCALE GENOMIC DNA]</scope>
    <source>
        <strain evidence="2">ATCC 14870 / DSM 20603 / BCRC 15368 / CIP 55.134 / JCM 11481 / NBRC 15587 / NCTC 10816 / Prevot 55134</strain>
    </source>
</reference>
<sequence length="135" mass="14905">MADVLPFPFATVDDLKLRWPDFPVGGDSHAGVLLEDASQYILDVCPTAGEVSESTRRRVVCSVVRRAMEVESELVGVESMQMGAGPYQETRKALNPHGDFYLTKQEKLSLGCGGQKAFTVDMMPVRPTPVYPWEV</sequence>